<dbReference type="InterPro" id="IPR008528">
    <property type="entry name" value="unc-13_homologue"/>
</dbReference>
<sequence>MSQRKRRRTRELGTCSEACPRLIAAYSIATYSGTIDMGLALRWTSQSGMDAWLHRVMYFSFLLLAEDNGLITSCAPSTLINRECEFHFSYLCSEGTPINQVFAQHMRLFLVTMGNTSVEFVMGLEKWIVPIVTRSATTSDGEHRNSLAAEEGDYVEASERYSCALEIRIDVNLHGKAVEKAKLMYLVGKCIEMMVLPLELLQQFKRTDFPNQLEYEAWEKRKLKILEAWQKRKLKKLISGALEKPIETGKQTEKMKGLRTTLDIGKGHLFGLSQERSRCNTGQAIIQDGGKAIIQEMTPFESAGVMDSLVKTWLGTRLDRLRKLVDRNLQEEVMELGMNFCSSVDMSAILAAKLMKKLGLRMCANIAIDGLCVLKERLFIKKKWECKTDYAQKRNREVQQEKYSVGLIIYAGCSLVTFPVIPAYFYFISFQ</sequence>
<dbReference type="AlphaFoldDB" id="A0A834GDF5"/>
<keyword evidence="1" id="KW-0472">Membrane</keyword>
<keyword evidence="1" id="KW-1133">Transmembrane helix</keyword>
<feature type="transmembrane region" description="Helical" evidence="1">
    <location>
        <begin position="403"/>
        <end position="427"/>
    </location>
</feature>
<accession>A0A834GDF5</accession>
<dbReference type="OrthoDB" id="10509069at2759"/>
<evidence type="ECO:0000313" key="3">
    <source>
        <dbReference type="Proteomes" id="UP000626092"/>
    </source>
</evidence>
<dbReference type="EMBL" id="WJXA01000009">
    <property type="protein sequence ID" value="KAF7131617.1"/>
    <property type="molecule type" value="Genomic_DNA"/>
</dbReference>
<comment type="caution">
    <text evidence="2">The sequence shown here is derived from an EMBL/GenBank/DDBJ whole genome shotgun (WGS) entry which is preliminary data.</text>
</comment>
<evidence type="ECO:0000313" key="2">
    <source>
        <dbReference type="EMBL" id="KAF7131617.1"/>
    </source>
</evidence>
<keyword evidence="1" id="KW-0812">Transmembrane</keyword>
<reference evidence="2" key="1">
    <citation type="submission" date="2019-11" db="EMBL/GenBank/DDBJ databases">
        <authorList>
            <person name="Liu Y."/>
            <person name="Hou J."/>
            <person name="Li T.-Q."/>
            <person name="Guan C.-H."/>
            <person name="Wu X."/>
            <person name="Wu H.-Z."/>
            <person name="Ling F."/>
            <person name="Zhang R."/>
            <person name="Shi X.-G."/>
            <person name="Ren J.-P."/>
            <person name="Chen E.-F."/>
            <person name="Sun J.-M."/>
        </authorList>
    </citation>
    <scope>NUCLEOTIDE SEQUENCE</scope>
    <source>
        <strain evidence="2">Adult_tree_wgs_1</strain>
        <tissue evidence="2">Leaves</tissue>
    </source>
</reference>
<protein>
    <submittedName>
        <fullName evidence="2">Uncharacterized protein</fullName>
    </submittedName>
</protein>
<dbReference type="PANTHER" id="PTHR31280">
    <property type="entry name" value="PROTEIN UNC-13 HOMOLOG"/>
    <property type="match status" value="1"/>
</dbReference>
<organism evidence="2 3">
    <name type="scientific">Rhododendron simsii</name>
    <name type="common">Sims's rhododendron</name>
    <dbReference type="NCBI Taxonomy" id="118357"/>
    <lineage>
        <taxon>Eukaryota</taxon>
        <taxon>Viridiplantae</taxon>
        <taxon>Streptophyta</taxon>
        <taxon>Embryophyta</taxon>
        <taxon>Tracheophyta</taxon>
        <taxon>Spermatophyta</taxon>
        <taxon>Magnoliopsida</taxon>
        <taxon>eudicotyledons</taxon>
        <taxon>Gunneridae</taxon>
        <taxon>Pentapetalae</taxon>
        <taxon>asterids</taxon>
        <taxon>Ericales</taxon>
        <taxon>Ericaceae</taxon>
        <taxon>Ericoideae</taxon>
        <taxon>Rhodoreae</taxon>
        <taxon>Rhododendron</taxon>
    </lineage>
</organism>
<evidence type="ECO:0000256" key="1">
    <source>
        <dbReference type="SAM" id="Phobius"/>
    </source>
</evidence>
<keyword evidence="3" id="KW-1185">Reference proteome</keyword>
<proteinExistence type="predicted"/>
<name>A0A834GDF5_RHOSS</name>
<dbReference type="PANTHER" id="PTHR31280:SF16">
    <property type="entry name" value="GLS PROTEIN (DUF810)"/>
    <property type="match status" value="1"/>
</dbReference>
<gene>
    <name evidence="2" type="ORF">RHSIM_Rhsim09G0089900</name>
</gene>
<dbReference type="Proteomes" id="UP000626092">
    <property type="component" value="Unassembled WGS sequence"/>
</dbReference>